<sequence>MTELSQPITSICILRLSAIGDVCNAVSVVQSIQRQHPQAQITWIIGKIEARLLEGLPGVRFVVFDKKLGKAAYSQLKQDLKHDYFDVLLHMQVAFRANVASLCIKARQKIGFDWHTAKELHALFMRHRIEPAPRSHVLDGFRQFAKAIGVTEQQLGATPTWQLPIPAADELWAKQQLAATGNSRVLIISPAASKAERNWLPERYAALADYAHTKGFAVVLCGGPTELERNLTQAILASAQQPITDLTGKTNLKQLLALLKHASLVLAPDTGPAHMAVAVGTPVIGLYGHSNPDRTGPYLFRQYVVEVYHQSLLEQQGKTAAELKWGTRVKGSDIMQKIAVEAVTAMFDKMVAEQQL</sequence>
<dbReference type="PANTHER" id="PTHR30160">
    <property type="entry name" value="TETRAACYLDISACCHARIDE 4'-KINASE-RELATED"/>
    <property type="match status" value="1"/>
</dbReference>
<comment type="caution">
    <text evidence="4">The sequence shown here is derived from an EMBL/GenBank/DDBJ whole genome shotgun (WGS) entry which is preliminary data.</text>
</comment>
<dbReference type="Pfam" id="PF01075">
    <property type="entry name" value="Glyco_transf_9"/>
    <property type="match status" value="1"/>
</dbReference>
<organism evidence="4 5">
    <name type="scientific">Rheinheimera tangshanensis</name>
    <dbReference type="NCBI Taxonomy" id="400153"/>
    <lineage>
        <taxon>Bacteria</taxon>
        <taxon>Pseudomonadati</taxon>
        <taxon>Pseudomonadota</taxon>
        <taxon>Gammaproteobacteria</taxon>
        <taxon>Chromatiales</taxon>
        <taxon>Chromatiaceae</taxon>
        <taxon>Rheinheimera</taxon>
    </lineage>
</organism>
<dbReference type="AlphaFoldDB" id="A0A5C8LMW6"/>
<evidence type="ECO:0000256" key="1">
    <source>
        <dbReference type="ARBA" id="ARBA00022676"/>
    </source>
</evidence>
<proteinExistence type="inferred from homology"/>
<evidence type="ECO:0000313" key="4">
    <source>
        <dbReference type="EMBL" id="TXK77917.1"/>
    </source>
</evidence>
<protein>
    <submittedName>
        <fullName evidence="4">Glycosyltransferase family 9 protein</fullName>
    </submittedName>
</protein>
<keyword evidence="1" id="KW-0328">Glycosyltransferase</keyword>
<dbReference type="GO" id="GO:0008713">
    <property type="term" value="F:ADP-heptose-lipopolysaccharide heptosyltransferase activity"/>
    <property type="evidence" value="ECO:0007669"/>
    <property type="project" value="TreeGrafter"/>
</dbReference>
<dbReference type="FunFam" id="3.40.50.2000:FF:000023">
    <property type="entry name" value="ADP-heptose--LPS heptosyltransferase II"/>
    <property type="match status" value="1"/>
</dbReference>
<dbReference type="Proteomes" id="UP000321814">
    <property type="component" value="Unassembled WGS sequence"/>
</dbReference>
<dbReference type="OrthoDB" id="9781892at2"/>
<keyword evidence="5" id="KW-1185">Reference proteome</keyword>
<comment type="similarity">
    <text evidence="3">Belongs to the glycosyltransferase 9 family.</text>
</comment>
<dbReference type="InterPro" id="IPR002201">
    <property type="entry name" value="Glyco_trans_9"/>
</dbReference>
<reference evidence="4 5" key="1">
    <citation type="submission" date="2019-08" db="EMBL/GenBank/DDBJ databases">
        <title>Draft genome analysis of Rheinheimera tangshanensis isolated from the roots of fresh rice plants (Oryza sativa).</title>
        <authorList>
            <person name="Yu Q."/>
            <person name="Qi Y."/>
            <person name="Zhang H."/>
            <person name="Pu J."/>
        </authorList>
    </citation>
    <scope>NUCLEOTIDE SEQUENCE [LARGE SCALE GENOMIC DNA]</scope>
    <source>
        <strain evidence="4 5">JA3-B52</strain>
    </source>
</reference>
<accession>A0A5C8LMW6</accession>
<dbReference type="EMBL" id="VRLR01000016">
    <property type="protein sequence ID" value="TXK77917.1"/>
    <property type="molecule type" value="Genomic_DNA"/>
</dbReference>
<dbReference type="PANTHER" id="PTHR30160:SF21">
    <property type="entry name" value="LIPOPOLYSACCHARIDE CORE HEPTOSYLTRANSFERASE OPSX"/>
    <property type="match status" value="1"/>
</dbReference>
<keyword evidence="2 4" id="KW-0808">Transferase</keyword>
<name>A0A5C8LMW6_9GAMM</name>
<dbReference type="InterPro" id="IPR051199">
    <property type="entry name" value="LPS_LOS_Heptosyltrfase"/>
</dbReference>
<dbReference type="SUPFAM" id="SSF53756">
    <property type="entry name" value="UDP-Glycosyltransferase/glycogen phosphorylase"/>
    <property type="match status" value="1"/>
</dbReference>
<dbReference type="Gene3D" id="3.40.50.2000">
    <property type="entry name" value="Glycogen Phosphorylase B"/>
    <property type="match status" value="2"/>
</dbReference>
<evidence type="ECO:0000313" key="5">
    <source>
        <dbReference type="Proteomes" id="UP000321814"/>
    </source>
</evidence>
<dbReference type="GO" id="GO:0005829">
    <property type="term" value="C:cytosol"/>
    <property type="evidence" value="ECO:0007669"/>
    <property type="project" value="TreeGrafter"/>
</dbReference>
<dbReference type="CDD" id="cd03789">
    <property type="entry name" value="GT9_LPS_heptosyltransferase"/>
    <property type="match status" value="1"/>
</dbReference>
<evidence type="ECO:0000256" key="2">
    <source>
        <dbReference type="ARBA" id="ARBA00022679"/>
    </source>
</evidence>
<dbReference type="GO" id="GO:0009244">
    <property type="term" value="P:lipopolysaccharide core region biosynthetic process"/>
    <property type="evidence" value="ECO:0007669"/>
    <property type="project" value="TreeGrafter"/>
</dbReference>
<gene>
    <name evidence="4" type="ORF">FU839_17620</name>
</gene>
<evidence type="ECO:0000256" key="3">
    <source>
        <dbReference type="ARBA" id="ARBA00043995"/>
    </source>
</evidence>